<dbReference type="Proteomes" id="UP000076722">
    <property type="component" value="Unassembled WGS sequence"/>
</dbReference>
<dbReference type="AlphaFoldDB" id="A0A164ND29"/>
<sequence>MTSTQTVSDFRFFPVEILEIIFRIALARSSATASSVIRLNHGWRSLLEPMMYQKIIFETETQLDSFISRVCRKNKSRVNDLTIALNHIKWEPEYIDGLESLANLKRSPSTSTRSSCSVVLLSFSEHASRSIRYGPFGSDSRMESGVFQHLHELFSQSSHISVRD</sequence>
<dbReference type="EMBL" id="KV419447">
    <property type="protein sequence ID" value="KZS87592.1"/>
    <property type="molecule type" value="Genomic_DNA"/>
</dbReference>
<evidence type="ECO:0000313" key="2">
    <source>
        <dbReference type="Proteomes" id="UP000076722"/>
    </source>
</evidence>
<proteinExistence type="predicted"/>
<accession>A0A164ND29</accession>
<protein>
    <submittedName>
        <fullName evidence="1">Uncharacterized protein</fullName>
    </submittedName>
</protein>
<name>A0A164ND29_9AGAM</name>
<reference evidence="1 2" key="1">
    <citation type="journal article" date="2016" name="Mol. Biol. Evol.">
        <title>Comparative Genomics of Early-Diverging Mushroom-Forming Fungi Provides Insights into the Origins of Lignocellulose Decay Capabilities.</title>
        <authorList>
            <person name="Nagy L.G."/>
            <person name="Riley R."/>
            <person name="Tritt A."/>
            <person name="Adam C."/>
            <person name="Daum C."/>
            <person name="Floudas D."/>
            <person name="Sun H."/>
            <person name="Yadav J.S."/>
            <person name="Pangilinan J."/>
            <person name="Larsson K.H."/>
            <person name="Matsuura K."/>
            <person name="Barry K."/>
            <person name="Labutti K."/>
            <person name="Kuo R."/>
            <person name="Ohm R.A."/>
            <person name="Bhattacharya S.S."/>
            <person name="Shirouzu T."/>
            <person name="Yoshinaga Y."/>
            <person name="Martin F.M."/>
            <person name="Grigoriev I.V."/>
            <person name="Hibbett D.S."/>
        </authorList>
    </citation>
    <scope>NUCLEOTIDE SEQUENCE [LARGE SCALE GENOMIC DNA]</scope>
    <source>
        <strain evidence="1 2">HHB9708</strain>
    </source>
</reference>
<keyword evidence="2" id="KW-1185">Reference proteome</keyword>
<gene>
    <name evidence="1" type="ORF">SISNIDRAFT_460763</name>
</gene>
<organism evidence="1 2">
    <name type="scientific">Sistotremastrum niveocremeum HHB9708</name>
    <dbReference type="NCBI Taxonomy" id="1314777"/>
    <lineage>
        <taxon>Eukaryota</taxon>
        <taxon>Fungi</taxon>
        <taxon>Dikarya</taxon>
        <taxon>Basidiomycota</taxon>
        <taxon>Agaricomycotina</taxon>
        <taxon>Agaricomycetes</taxon>
        <taxon>Sistotremastrales</taxon>
        <taxon>Sistotremastraceae</taxon>
        <taxon>Sertulicium</taxon>
        <taxon>Sertulicium niveocremeum</taxon>
    </lineage>
</organism>
<evidence type="ECO:0000313" key="1">
    <source>
        <dbReference type="EMBL" id="KZS87592.1"/>
    </source>
</evidence>